<comment type="caution">
    <text evidence="1">The sequence shown here is derived from an EMBL/GenBank/DDBJ whole genome shotgun (WGS) entry which is preliminary data.</text>
</comment>
<dbReference type="GO" id="GO:0003677">
    <property type="term" value="F:DNA binding"/>
    <property type="evidence" value="ECO:0007669"/>
    <property type="project" value="InterPro"/>
</dbReference>
<organism evidence="1 2">
    <name type="scientific">Azospirillum brasilense</name>
    <dbReference type="NCBI Taxonomy" id="192"/>
    <lineage>
        <taxon>Bacteria</taxon>
        <taxon>Pseudomonadati</taxon>
        <taxon>Pseudomonadota</taxon>
        <taxon>Alphaproteobacteria</taxon>
        <taxon>Rhodospirillales</taxon>
        <taxon>Azospirillaceae</taxon>
        <taxon>Azospirillum</taxon>
    </lineage>
</organism>
<sequence length="163" mass="17854">MPVQTTHPADIQAWLDGFDLPLDAVAVMLGVTDRTLKTYARRGEATRTVLLALDRLAWSEARLCGLPRVTPPLAPRPELAEVVRLMNLAAAIDDPSDIYDVPDILRPVPALLVDARKVLRGPARRASVAALDLLKQEHRRGQDAWMDGGLERLRRIATALAAA</sequence>
<name>A0A6L3B1K1_AZOBR</name>
<gene>
    <name evidence="1" type="ORF">DS837_10870</name>
</gene>
<evidence type="ECO:0000313" key="2">
    <source>
        <dbReference type="Proteomes" id="UP000476837"/>
    </source>
</evidence>
<dbReference type="AlphaFoldDB" id="A0A6L3B1K1"/>
<accession>A0A6L3B1K1</accession>
<reference evidence="1 2" key="1">
    <citation type="submission" date="2018-07" db="EMBL/GenBank/DDBJ databases">
        <title>Genome sequence of Roseomonas fauriae ATCC 49958.</title>
        <authorList>
            <person name="Sant'Anna F.H."/>
            <person name="Baldani J.I."/>
            <person name="Zilli J.E."/>
            <person name="Reis V.M."/>
            <person name="Hartmann A."/>
            <person name="Cruz L."/>
            <person name="de Souza E.M."/>
            <person name="de Oliveira Pedrosa F."/>
            <person name="Passaglia L.M.P."/>
        </authorList>
    </citation>
    <scope>NUCLEOTIDE SEQUENCE [LARGE SCALE GENOMIC DNA]</scope>
    <source>
        <strain evidence="1 2">ATCC 49958</strain>
    </source>
</reference>
<protein>
    <submittedName>
        <fullName evidence="1">Uncharacterized protein</fullName>
    </submittedName>
</protein>
<dbReference type="EMBL" id="QOKV01000005">
    <property type="protein sequence ID" value="KAA0686192.1"/>
    <property type="molecule type" value="Genomic_DNA"/>
</dbReference>
<dbReference type="RefSeq" id="WP_149164765.1">
    <property type="nucleotide sequence ID" value="NZ_QOKV01000005.1"/>
</dbReference>
<proteinExistence type="predicted"/>
<dbReference type="InterPro" id="IPR010982">
    <property type="entry name" value="Lambda_DNA-bd_dom_sf"/>
</dbReference>
<evidence type="ECO:0000313" key="1">
    <source>
        <dbReference type="EMBL" id="KAA0686192.1"/>
    </source>
</evidence>
<dbReference type="Gene3D" id="1.10.260.40">
    <property type="entry name" value="lambda repressor-like DNA-binding domains"/>
    <property type="match status" value="1"/>
</dbReference>
<dbReference type="Proteomes" id="UP000476837">
    <property type="component" value="Unassembled WGS sequence"/>
</dbReference>